<keyword evidence="6" id="KW-0539">Nucleus</keyword>
<feature type="compositionally biased region" description="Basic and acidic residues" evidence="9">
    <location>
        <begin position="475"/>
        <end position="484"/>
    </location>
</feature>
<proteinExistence type="inferred from homology"/>
<dbReference type="PANTHER" id="PTHR11937">
    <property type="entry name" value="ACTIN"/>
    <property type="match status" value="1"/>
</dbReference>
<feature type="compositionally biased region" description="Polar residues" evidence="9">
    <location>
        <begin position="520"/>
        <end position="532"/>
    </location>
</feature>
<keyword evidence="5" id="KW-0804">Transcription</keyword>
<evidence type="ECO:0000256" key="6">
    <source>
        <dbReference type="ARBA" id="ARBA00023242"/>
    </source>
</evidence>
<dbReference type="Gene3D" id="3.30.420.40">
    <property type="match status" value="2"/>
</dbReference>
<gene>
    <name evidence="10" type="ORF">FA14DRAFT_163499</name>
</gene>
<dbReference type="Pfam" id="PF00022">
    <property type="entry name" value="Actin"/>
    <property type="match status" value="2"/>
</dbReference>
<dbReference type="CDD" id="cd10211">
    <property type="entry name" value="ASKHA_NBD_Arp5"/>
    <property type="match status" value="1"/>
</dbReference>
<organism evidence="10 11">
    <name type="scientific">Meira miltonrushii</name>
    <dbReference type="NCBI Taxonomy" id="1280837"/>
    <lineage>
        <taxon>Eukaryota</taxon>
        <taxon>Fungi</taxon>
        <taxon>Dikarya</taxon>
        <taxon>Basidiomycota</taxon>
        <taxon>Ustilaginomycotina</taxon>
        <taxon>Exobasidiomycetes</taxon>
        <taxon>Exobasidiales</taxon>
        <taxon>Brachybasidiaceae</taxon>
        <taxon>Meira</taxon>
    </lineage>
</organism>
<dbReference type="SMART" id="SM00268">
    <property type="entry name" value="ACTIN"/>
    <property type="match status" value="1"/>
</dbReference>
<dbReference type="EMBL" id="KZ819602">
    <property type="protein sequence ID" value="PWN37790.1"/>
    <property type="molecule type" value="Genomic_DNA"/>
</dbReference>
<comment type="subcellular location">
    <subcellularLocation>
        <location evidence="1">Nucleus</location>
    </subcellularLocation>
</comment>
<feature type="coiled-coil region" evidence="8">
    <location>
        <begin position="320"/>
        <end position="347"/>
    </location>
</feature>
<dbReference type="InParanoid" id="A0A316VJV2"/>
<dbReference type="GeneID" id="37021605"/>
<evidence type="ECO:0000313" key="10">
    <source>
        <dbReference type="EMBL" id="PWN37790.1"/>
    </source>
</evidence>
<protein>
    <submittedName>
        <fullName evidence="10">Actin-like ATPase domain-containing protein</fullName>
    </submittedName>
</protein>
<feature type="compositionally biased region" description="Acidic residues" evidence="9">
    <location>
        <begin position="430"/>
        <end position="439"/>
    </location>
</feature>
<feature type="region of interest" description="Disordered" evidence="9">
    <location>
        <begin position="404"/>
        <end position="441"/>
    </location>
</feature>
<dbReference type="SUPFAM" id="SSF53067">
    <property type="entry name" value="Actin-like ATPase domain"/>
    <property type="match status" value="2"/>
</dbReference>
<dbReference type="RefSeq" id="XP_025358092.1">
    <property type="nucleotide sequence ID" value="XM_025499824.1"/>
</dbReference>
<name>A0A316VJV2_9BASI</name>
<feature type="region of interest" description="Disordered" evidence="9">
    <location>
        <begin position="1"/>
        <end position="51"/>
    </location>
</feature>
<reference evidence="10 11" key="1">
    <citation type="journal article" date="2018" name="Mol. Biol. Evol.">
        <title>Broad Genomic Sampling Reveals a Smut Pathogenic Ancestry of the Fungal Clade Ustilaginomycotina.</title>
        <authorList>
            <person name="Kijpornyongpan T."/>
            <person name="Mondo S.J."/>
            <person name="Barry K."/>
            <person name="Sandor L."/>
            <person name="Lee J."/>
            <person name="Lipzen A."/>
            <person name="Pangilinan J."/>
            <person name="LaButti K."/>
            <person name="Hainaut M."/>
            <person name="Henrissat B."/>
            <person name="Grigoriev I.V."/>
            <person name="Spatafora J.W."/>
            <person name="Aime M.C."/>
        </authorList>
    </citation>
    <scope>NUCLEOTIDE SEQUENCE [LARGE SCALE GENOMIC DNA]</scope>
    <source>
        <strain evidence="10 11">MCA 3882</strain>
    </source>
</reference>
<dbReference type="AlphaFoldDB" id="A0A316VJV2"/>
<accession>A0A316VJV2</accession>
<dbReference type="GO" id="GO:0006974">
    <property type="term" value="P:DNA damage response"/>
    <property type="evidence" value="ECO:0007669"/>
    <property type="project" value="UniProtKB-KW"/>
</dbReference>
<dbReference type="GO" id="GO:0005634">
    <property type="term" value="C:nucleus"/>
    <property type="evidence" value="ECO:0007669"/>
    <property type="project" value="UniProtKB-SubCell"/>
</dbReference>
<feature type="region of interest" description="Disordered" evidence="9">
    <location>
        <begin position="475"/>
        <end position="575"/>
    </location>
</feature>
<dbReference type="FunFam" id="3.30.420.40:FF:000122">
    <property type="entry name" value="ARP5 actin-related protein 5 homolog"/>
    <property type="match status" value="1"/>
</dbReference>
<dbReference type="FunCoup" id="A0A316VJV2">
    <property type="interactions" value="288"/>
</dbReference>
<dbReference type="InterPro" id="IPR004000">
    <property type="entry name" value="Actin"/>
</dbReference>
<evidence type="ECO:0000256" key="9">
    <source>
        <dbReference type="SAM" id="MobiDB-lite"/>
    </source>
</evidence>
<sequence length="770" mass="88966">MVESVPPVIHNSSSTCKHFTAPECPRNRPASEPVDKSQTRTVSSNADDTRVPYGSEKSKALIAFESGLPILIDNGSFELRAGFASPSGESNPAVSMESVISKYKDRKNPENFLLAGSACFTDAQSRSAMKSPFDGDVVTNFEVMENILDYTFLQLGVQSETVDHPLLMTETLCNPTYSRALMNELLFENYQVRSVCYGLDSLFSAFQNDIHDGLAISSGRNSTTLVPILDGKGMIDFSKRMNWGGQQAADYLLRLVQLKFSAFPTRVTPSQAIWMRDNLTRMFDADEESYEEFVGRLSRPEALAKEDRVVQFPYTAEVKEEKTQEELDQIAERKREAGRRLQEQTKRIRLEKLMQKENDLKYYEDLKEWKNKEKKAEYLKRLEQEGFSGENELESTMKKLQDALKKARSKELGEEEGETKEVPTFPLADTPDDQLDEEGIKEKRKQRFLRAGYEARIRAKAEKDEEKRILEAKLKKEDDERINDPRGWAAKKRREYEDTIQRIKDRKRRKEMLNDRKSLAAQQRMKNITSLASDAPAGSSSRRRKRGNEEDTFGADDEDWNLYREIKPDEDSDVSEEENAALDALEERLLKHDSTFTQEDTYDARLKRKNRLTLTFLRGMHPEWDIEDVAQQNQIHLNLERTRVPEVLYKPYLAGVDQAGLDEVTSLILSNFDLEKRKRMANNIFVTGQHTLYSGFDQRLYNSVRATQPIDIPVRVVRAKDVRFDAWRGMRKWTLENNEEFLSSSIKRQEYEEKGSEWFKEHRFSATMTI</sequence>
<evidence type="ECO:0000256" key="7">
    <source>
        <dbReference type="RuleBase" id="RU000487"/>
    </source>
</evidence>
<evidence type="ECO:0000256" key="2">
    <source>
        <dbReference type="ARBA" id="ARBA00022763"/>
    </source>
</evidence>
<evidence type="ECO:0000313" key="11">
    <source>
        <dbReference type="Proteomes" id="UP000245771"/>
    </source>
</evidence>
<evidence type="ECO:0000256" key="4">
    <source>
        <dbReference type="ARBA" id="ARBA00023054"/>
    </source>
</evidence>
<keyword evidence="2" id="KW-0227">DNA damage</keyword>
<comment type="similarity">
    <text evidence="7">Belongs to the actin family.</text>
</comment>
<feature type="compositionally biased region" description="Basic and acidic residues" evidence="9">
    <location>
        <begin position="494"/>
        <end position="503"/>
    </location>
</feature>
<feature type="compositionally biased region" description="Acidic residues" evidence="9">
    <location>
        <begin position="550"/>
        <end position="560"/>
    </location>
</feature>
<dbReference type="Proteomes" id="UP000245771">
    <property type="component" value="Unassembled WGS sequence"/>
</dbReference>
<evidence type="ECO:0000256" key="3">
    <source>
        <dbReference type="ARBA" id="ARBA00023015"/>
    </source>
</evidence>
<evidence type="ECO:0000256" key="5">
    <source>
        <dbReference type="ARBA" id="ARBA00023163"/>
    </source>
</evidence>
<keyword evidence="4 8" id="KW-0175">Coiled coil</keyword>
<dbReference type="FunFam" id="3.30.420.40:FF:000058">
    <property type="entry name" value="Putative actin-related protein 5"/>
    <property type="match status" value="1"/>
</dbReference>
<evidence type="ECO:0000256" key="1">
    <source>
        <dbReference type="ARBA" id="ARBA00004123"/>
    </source>
</evidence>
<keyword evidence="3" id="KW-0805">Transcription regulation</keyword>
<dbReference type="OrthoDB" id="7340501at2759"/>
<evidence type="ECO:0000256" key="8">
    <source>
        <dbReference type="SAM" id="Coils"/>
    </source>
</evidence>
<dbReference type="STRING" id="1280837.A0A316VJV2"/>
<keyword evidence="11" id="KW-1185">Reference proteome</keyword>
<dbReference type="InterPro" id="IPR043129">
    <property type="entry name" value="ATPase_NBD"/>
</dbReference>